<dbReference type="Proteomes" id="UP000186666">
    <property type="component" value="Unassembled WGS sequence"/>
</dbReference>
<proteinExistence type="inferred from homology"/>
<gene>
    <name evidence="10" type="primary">murG</name>
    <name evidence="13" type="ORF">SAMN05421578_10920</name>
</gene>
<evidence type="ECO:0000256" key="1">
    <source>
        <dbReference type="ARBA" id="ARBA00022475"/>
    </source>
</evidence>
<dbReference type="RefSeq" id="WP_068588958.1">
    <property type="nucleotide sequence ID" value="NZ_FTNK01000009.1"/>
</dbReference>
<dbReference type="SUPFAM" id="SSF53756">
    <property type="entry name" value="UDP-Glycosyltransferase/glycogen phosphorylase"/>
    <property type="match status" value="1"/>
</dbReference>
<evidence type="ECO:0000259" key="12">
    <source>
        <dbReference type="Pfam" id="PF04101"/>
    </source>
</evidence>
<dbReference type="InterPro" id="IPR004276">
    <property type="entry name" value="GlycoTrans_28_N"/>
</dbReference>
<feature type="binding site" evidence="10">
    <location>
        <begin position="12"/>
        <end position="14"/>
    </location>
    <ligand>
        <name>UDP-N-acetyl-alpha-D-glucosamine</name>
        <dbReference type="ChEBI" id="CHEBI:57705"/>
    </ligand>
</feature>
<evidence type="ECO:0000256" key="4">
    <source>
        <dbReference type="ARBA" id="ARBA00022679"/>
    </source>
</evidence>
<dbReference type="InterPro" id="IPR007235">
    <property type="entry name" value="Glyco_trans_28_C"/>
</dbReference>
<evidence type="ECO:0000256" key="9">
    <source>
        <dbReference type="ARBA" id="ARBA00023316"/>
    </source>
</evidence>
<keyword evidence="1 10" id="KW-1003">Cell membrane</keyword>
<comment type="similarity">
    <text evidence="10">Belongs to the glycosyltransferase 28 family. MurG subfamily.</text>
</comment>
<sequence>MTTTIVFTGGGSAGHVSGNLVLIPKCIAENWDVHYIGSEKGIERKLVSDYNEVTYHAISTGKLRRYFAWKNVTDVFNVMKGIYQSYRLIRTIKPDVIFSKGGFVSVPVVLGAKLNKVPIIIHEPDLNLGLANKISLPFATHMSTTFQETVNKYPSSKAVYVGPILKDGFTLADKQGGLTYCGFTYAKPVLLIMGGSQGAHIINQIVNNVLSELVDTFQVVHICGEGKVNHSLSTHDYKSYEFVKSSELPDLLAMADVVVSRAGSNSMMELLALHKPMLLIPHTNGGSRSGQLAQALYFQQAGFAEMLLQEEITTQSFVDAIMQLYDNRYNYRDTMIQNENGGGADKVMDLIRKASIRDLGITMENSS</sequence>
<dbReference type="InterPro" id="IPR006009">
    <property type="entry name" value="GlcNAc_MurG"/>
</dbReference>
<keyword evidence="6 10" id="KW-0573">Peptidoglycan synthesis</keyword>
<keyword evidence="4 10" id="KW-0808">Transferase</keyword>
<evidence type="ECO:0000259" key="11">
    <source>
        <dbReference type="Pfam" id="PF03033"/>
    </source>
</evidence>
<evidence type="ECO:0000256" key="10">
    <source>
        <dbReference type="HAMAP-Rule" id="MF_00033"/>
    </source>
</evidence>
<evidence type="ECO:0000256" key="8">
    <source>
        <dbReference type="ARBA" id="ARBA00023306"/>
    </source>
</evidence>
<keyword evidence="3 10" id="KW-0328">Glycosyltransferase</keyword>
<keyword evidence="9 10" id="KW-0961">Cell wall biogenesis/degradation</keyword>
<dbReference type="Pfam" id="PF03033">
    <property type="entry name" value="Glyco_transf_28"/>
    <property type="match status" value="1"/>
</dbReference>
<keyword evidence="7 10" id="KW-0472">Membrane</keyword>
<dbReference type="EMBL" id="FTNK01000009">
    <property type="protein sequence ID" value="SIR22535.1"/>
    <property type="molecule type" value="Genomic_DNA"/>
</dbReference>
<comment type="function">
    <text evidence="10">Cell wall formation. Catalyzes the transfer of a GlcNAc subunit on undecaprenyl-pyrophosphoryl-MurNAc-pentapeptide (lipid intermediate I) to form undecaprenyl-pyrophosphoryl-MurNAc-(pentapeptide)GlcNAc (lipid intermediate II).</text>
</comment>
<keyword evidence="2 10" id="KW-0132">Cell division</keyword>
<evidence type="ECO:0000313" key="14">
    <source>
        <dbReference type="Proteomes" id="UP000186666"/>
    </source>
</evidence>
<feature type="domain" description="Glycosyltransferase family 28 N-terminal" evidence="11">
    <location>
        <begin position="5"/>
        <end position="142"/>
    </location>
</feature>
<dbReference type="HAMAP" id="MF_00033">
    <property type="entry name" value="MurG"/>
    <property type="match status" value="1"/>
</dbReference>
<feature type="domain" description="Glycosyl transferase family 28 C-terminal" evidence="12">
    <location>
        <begin position="189"/>
        <end position="337"/>
    </location>
</feature>
<keyword evidence="5 10" id="KW-0133">Cell shape</keyword>
<comment type="subcellular location">
    <subcellularLocation>
        <location evidence="10">Cell membrane</location>
        <topology evidence="10">Peripheral membrane protein</topology>
        <orientation evidence="10">Cytoplasmic side</orientation>
    </subcellularLocation>
</comment>
<organism evidence="13 14">
    <name type="scientific">Paenibacillus macquariensis</name>
    <dbReference type="NCBI Taxonomy" id="948756"/>
    <lineage>
        <taxon>Bacteria</taxon>
        <taxon>Bacillati</taxon>
        <taxon>Bacillota</taxon>
        <taxon>Bacilli</taxon>
        <taxon>Bacillales</taxon>
        <taxon>Paenibacillaceae</taxon>
        <taxon>Paenibacillus</taxon>
    </lineage>
</organism>
<accession>A0ABY1K3X6</accession>
<dbReference type="PANTHER" id="PTHR21015">
    <property type="entry name" value="UDP-N-ACETYLGLUCOSAMINE--N-ACETYLMURAMYL-(PENTAPEPTIDE) PYROPHOSPHORYL-UNDECAPRENOL N-ACETYLGLUCOSAMINE TRANSFERASE 1"/>
    <property type="match status" value="1"/>
</dbReference>
<evidence type="ECO:0000256" key="5">
    <source>
        <dbReference type="ARBA" id="ARBA00022960"/>
    </source>
</evidence>
<dbReference type="Gene3D" id="3.40.50.2000">
    <property type="entry name" value="Glycogen Phosphorylase B"/>
    <property type="match status" value="2"/>
</dbReference>
<dbReference type="NCBIfam" id="NF009102">
    <property type="entry name" value="PRK12446.1"/>
    <property type="match status" value="1"/>
</dbReference>
<name>A0ABY1K3X6_9BACL</name>
<feature type="binding site" evidence="10">
    <location>
        <position position="291"/>
    </location>
    <ligand>
        <name>UDP-N-acetyl-alpha-D-glucosamine</name>
        <dbReference type="ChEBI" id="CHEBI:57705"/>
    </ligand>
</feature>
<dbReference type="PANTHER" id="PTHR21015:SF27">
    <property type="entry name" value="UDP-N-ACETYLGLUCOSAMINE--N-ACETYLMURAMYL-(PENTAPEPTIDE) PYROPHOSPHORYL-UNDECAPRENOL N-ACETYLGLUCOSAMINE TRANSFERASE"/>
    <property type="match status" value="1"/>
</dbReference>
<comment type="catalytic activity">
    <reaction evidence="10">
        <text>di-trans,octa-cis-undecaprenyl diphospho-N-acetyl-alpha-D-muramoyl-L-alanyl-D-glutamyl-meso-2,6-diaminopimeloyl-D-alanyl-D-alanine + UDP-N-acetyl-alpha-D-glucosamine = di-trans,octa-cis-undecaprenyl diphospho-[N-acetyl-alpha-D-glucosaminyl-(1-&gt;4)]-N-acetyl-alpha-D-muramoyl-L-alanyl-D-glutamyl-meso-2,6-diaminopimeloyl-D-alanyl-D-alanine + UDP + H(+)</text>
        <dbReference type="Rhea" id="RHEA:31227"/>
        <dbReference type="ChEBI" id="CHEBI:15378"/>
        <dbReference type="ChEBI" id="CHEBI:57705"/>
        <dbReference type="ChEBI" id="CHEBI:58223"/>
        <dbReference type="ChEBI" id="CHEBI:61387"/>
        <dbReference type="ChEBI" id="CHEBI:61388"/>
        <dbReference type="EC" id="2.4.1.227"/>
    </reaction>
</comment>
<keyword evidence="8 10" id="KW-0131">Cell cycle</keyword>
<evidence type="ECO:0000256" key="6">
    <source>
        <dbReference type="ARBA" id="ARBA00022984"/>
    </source>
</evidence>
<feature type="binding site" evidence="10">
    <location>
        <position position="196"/>
    </location>
    <ligand>
        <name>UDP-N-acetyl-alpha-D-glucosamine</name>
        <dbReference type="ChEBI" id="CHEBI:57705"/>
    </ligand>
</feature>
<comment type="caution">
    <text evidence="10">Lacks conserved residue(s) required for the propagation of feature annotation.</text>
</comment>
<comment type="caution">
    <text evidence="13">The sequence shown here is derived from an EMBL/GenBank/DDBJ whole genome shotgun (WGS) entry which is preliminary data.</text>
</comment>
<evidence type="ECO:0000256" key="3">
    <source>
        <dbReference type="ARBA" id="ARBA00022676"/>
    </source>
</evidence>
<evidence type="ECO:0000313" key="13">
    <source>
        <dbReference type="EMBL" id="SIR22535.1"/>
    </source>
</evidence>
<dbReference type="Pfam" id="PF04101">
    <property type="entry name" value="Glyco_tran_28_C"/>
    <property type="match status" value="1"/>
</dbReference>
<reference evidence="13 14" key="1">
    <citation type="submission" date="2017-01" db="EMBL/GenBank/DDBJ databases">
        <authorList>
            <person name="Varghese N."/>
            <person name="Submissions S."/>
        </authorList>
    </citation>
    <scope>NUCLEOTIDE SEQUENCE [LARGE SCALE GENOMIC DNA]</scope>
    <source>
        <strain evidence="13 14">ATCC 23464</strain>
    </source>
</reference>
<dbReference type="EC" id="2.4.1.227" evidence="10"/>
<keyword evidence="14" id="KW-1185">Reference proteome</keyword>
<dbReference type="GO" id="GO:0016740">
    <property type="term" value="F:transferase activity"/>
    <property type="evidence" value="ECO:0007669"/>
    <property type="project" value="UniProtKB-KW"/>
</dbReference>
<comment type="pathway">
    <text evidence="10">Cell wall biogenesis; peptidoglycan biosynthesis.</text>
</comment>
<protein>
    <recommendedName>
        <fullName evidence="10">UDP-N-acetylglucosamine--N-acetylmuramyl-(pentapeptide) pyrophosphoryl-undecaprenol N-acetylglucosamine transferase</fullName>
        <ecNumber evidence="10">2.4.1.227</ecNumber>
    </recommendedName>
    <alternativeName>
        <fullName evidence="10">Undecaprenyl-PP-MurNAc-pentapeptide-UDPGlcNAc GlcNAc transferase</fullName>
    </alternativeName>
</protein>
<evidence type="ECO:0000256" key="7">
    <source>
        <dbReference type="ARBA" id="ARBA00023136"/>
    </source>
</evidence>
<evidence type="ECO:0000256" key="2">
    <source>
        <dbReference type="ARBA" id="ARBA00022618"/>
    </source>
</evidence>
<dbReference type="CDD" id="cd03785">
    <property type="entry name" value="GT28_MurG"/>
    <property type="match status" value="1"/>
</dbReference>